<dbReference type="GO" id="GO:1990281">
    <property type="term" value="C:efflux pump complex"/>
    <property type="evidence" value="ECO:0007669"/>
    <property type="project" value="TreeGrafter"/>
</dbReference>
<feature type="signal peptide" evidence="1">
    <location>
        <begin position="1"/>
        <end position="23"/>
    </location>
</feature>
<protein>
    <submittedName>
        <fullName evidence="4">HlyD family efflux transporter periplasmic adaptor subunit</fullName>
    </submittedName>
</protein>
<dbReference type="AlphaFoldDB" id="A0A367FKJ3"/>
<accession>A0A367FKJ3</accession>
<dbReference type="Pfam" id="PF25989">
    <property type="entry name" value="YknX_C"/>
    <property type="match status" value="1"/>
</dbReference>
<evidence type="ECO:0000256" key="1">
    <source>
        <dbReference type="SAM" id="SignalP"/>
    </source>
</evidence>
<dbReference type="SUPFAM" id="SSF51230">
    <property type="entry name" value="Single hybrid motif"/>
    <property type="match status" value="1"/>
</dbReference>
<organism evidence="4 5">
    <name type="scientific">Sphaerisporangium album</name>
    <dbReference type="NCBI Taxonomy" id="509200"/>
    <lineage>
        <taxon>Bacteria</taxon>
        <taxon>Bacillati</taxon>
        <taxon>Actinomycetota</taxon>
        <taxon>Actinomycetes</taxon>
        <taxon>Streptosporangiales</taxon>
        <taxon>Streptosporangiaceae</taxon>
        <taxon>Sphaerisporangium</taxon>
    </lineage>
</organism>
<dbReference type="EMBL" id="QOIL01000008">
    <property type="protein sequence ID" value="RCG30352.1"/>
    <property type="molecule type" value="Genomic_DNA"/>
</dbReference>
<feature type="domain" description="YknX-like C-terminal permuted SH3-like" evidence="3">
    <location>
        <begin position="408"/>
        <end position="473"/>
    </location>
</feature>
<dbReference type="PROSITE" id="PS51257">
    <property type="entry name" value="PROKAR_LIPOPROTEIN"/>
    <property type="match status" value="1"/>
</dbReference>
<dbReference type="GO" id="GO:0015562">
    <property type="term" value="F:efflux transmembrane transporter activity"/>
    <property type="evidence" value="ECO:0007669"/>
    <property type="project" value="TreeGrafter"/>
</dbReference>
<feature type="chain" id="PRO_5038642745" evidence="1">
    <location>
        <begin position="24"/>
        <end position="475"/>
    </location>
</feature>
<dbReference type="InterPro" id="IPR058637">
    <property type="entry name" value="YknX-like_C"/>
</dbReference>
<dbReference type="Gene3D" id="2.40.30.170">
    <property type="match status" value="1"/>
</dbReference>
<dbReference type="Gene3D" id="2.40.50.100">
    <property type="match status" value="1"/>
</dbReference>
<dbReference type="InterPro" id="IPR000089">
    <property type="entry name" value="Biotin_lipoyl"/>
</dbReference>
<evidence type="ECO:0000259" key="2">
    <source>
        <dbReference type="Pfam" id="PF00364"/>
    </source>
</evidence>
<dbReference type="PANTHER" id="PTHR30469">
    <property type="entry name" value="MULTIDRUG RESISTANCE PROTEIN MDTA"/>
    <property type="match status" value="1"/>
</dbReference>
<gene>
    <name evidence="4" type="ORF">DQ384_16635</name>
</gene>
<reference evidence="4 5" key="1">
    <citation type="submission" date="2018-06" db="EMBL/GenBank/DDBJ databases">
        <title>Sphaerisporangium craniellae sp. nov., isolated from a marine sponge in the South China Sea.</title>
        <authorList>
            <person name="Li L."/>
        </authorList>
    </citation>
    <scope>NUCLEOTIDE SEQUENCE [LARGE SCALE GENOMIC DNA]</scope>
    <source>
        <strain evidence="4 5">CCTCC AA 208026</strain>
    </source>
</reference>
<keyword evidence="5" id="KW-1185">Reference proteome</keyword>
<sequence length="475" mass="46779">MGRVTIRRGIPPLLLGLTVLLIAACSPDEAPKVQIGEATRAPVSEVVEAPATVGARATATLRSPAAGTVAKLYVQDGDTVTKGQLLVRISSPQAKDQLAQARQAERQASKPVSMGGVAAPGVRLAAPNVTASLDRKVARGFARARAAAKKIEDARVRAQLVTAIDAAETQHRAQSAALNQITRNLTRSVNLALSQVSGQIGAGLGGLATSMSSLRAASKAQAKAAAKAAKATVDGLVVKAPFGGVVTLGGPPGGGSANLGALLGQLPPGLAGQAGAAAGGSGGGGAASSASGGTIATGVPVSAGDALVTVTDVSKLSLSADVDETDVLLVGPGVKAEVELDAVSGATYQARVTGVGVTPKEGTTGGVSYPVRLALGVGTYDGGGAAPAPKPGMSAVVRLTVRDSPDAVAVPASSVVTSGRETVLWVVRGDGTAERRVVKLGAQGDAVVEVAHGISVGERVVVKGADTVRAGQPLS</sequence>
<dbReference type="Gene3D" id="2.40.420.20">
    <property type="match status" value="1"/>
</dbReference>
<keyword evidence="1" id="KW-0732">Signal</keyword>
<dbReference type="Pfam" id="PF00364">
    <property type="entry name" value="Biotin_lipoyl"/>
    <property type="match status" value="1"/>
</dbReference>
<evidence type="ECO:0000259" key="3">
    <source>
        <dbReference type="Pfam" id="PF25989"/>
    </source>
</evidence>
<feature type="domain" description="Lipoyl-binding" evidence="2">
    <location>
        <begin position="58"/>
        <end position="89"/>
    </location>
</feature>
<evidence type="ECO:0000313" key="4">
    <source>
        <dbReference type="EMBL" id="RCG30352.1"/>
    </source>
</evidence>
<comment type="caution">
    <text evidence="4">The sequence shown here is derived from an EMBL/GenBank/DDBJ whole genome shotgun (WGS) entry which is preliminary data.</text>
</comment>
<dbReference type="InterPro" id="IPR011053">
    <property type="entry name" value="Single_hybrid_motif"/>
</dbReference>
<dbReference type="Proteomes" id="UP000253094">
    <property type="component" value="Unassembled WGS sequence"/>
</dbReference>
<proteinExistence type="predicted"/>
<dbReference type="PRINTS" id="PR01490">
    <property type="entry name" value="RTXTOXIND"/>
</dbReference>
<name>A0A367FKJ3_9ACTN</name>
<evidence type="ECO:0000313" key="5">
    <source>
        <dbReference type="Proteomes" id="UP000253094"/>
    </source>
</evidence>